<comment type="similarity">
    <text evidence="2">Belongs to the bZIP family.</text>
</comment>
<evidence type="ECO:0000256" key="2">
    <source>
        <dbReference type="ARBA" id="ARBA00007163"/>
    </source>
</evidence>
<evidence type="ECO:0000256" key="6">
    <source>
        <dbReference type="ARBA" id="ARBA00023242"/>
    </source>
</evidence>
<dbReference type="InterPro" id="IPR046347">
    <property type="entry name" value="bZIP_sf"/>
</dbReference>
<dbReference type="EMBL" id="MCGR01000005">
    <property type="protein sequence ID" value="ORY89760.1"/>
    <property type="molecule type" value="Genomic_DNA"/>
</dbReference>
<comment type="caution">
    <text evidence="9">The sequence shown here is derived from an EMBL/GenBank/DDBJ whole genome shotgun (WGS) entry which is preliminary data.</text>
</comment>
<evidence type="ECO:0000256" key="1">
    <source>
        <dbReference type="ARBA" id="ARBA00004123"/>
    </source>
</evidence>
<evidence type="ECO:0000256" key="4">
    <source>
        <dbReference type="ARBA" id="ARBA00023125"/>
    </source>
</evidence>
<protein>
    <recommendedName>
        <fullName evidence="8">BZIP domain-containing protein</fullName>
    </recommendedName>
</protein>
<feature type="compositionally biased region" description="Low complexity" evidence="7">
    <location>
        <begin position="616"/>
        <end position="626"/>
    </location>
</feature>
<feature type="region of interest" description="Disordered" evidence="7">
    <location>
        <begin position="532"/>
        <end position="553"/>
    </location>
</feature>
<name>A0A1Y2G3Z4_9BASI</name>
<dbReference type="GO" id="GO:0003677">
    <property type="term" value="F:DNA binding"/>
    <property type="evidence" value="ECO:0007669"/>
    <property type="project" value="UniProtKB-KW"/>
</dbReference>
<dbReference type="SMART" id="SM00338">
    <property type="entry name" value="BRLZ"/>
    <property type="match status" value="1"/>
</dbReference>
<feature type="compositionally biased region" description="Low complexity" evidence="7">
    <location>
        <begin position="592"/>
        <end position="601"/>
    </location>
</feature>
<dbReference type="InterPro" id="IPR004827">
    <property type="entry name" value="bZIP"/>
</dbReference>
<dbReference type="CDD" id="cd14810">
    <property type="entry name" value="bZIP_u1"/>
    <property type="match status" value="1"/>
</dbReference>
<feature type="region of interest" description="Disordered" evidence="7">
    <location>
        <begin position="592"/>
        <end position="645"/>
    </location>
</feature>
<dbReference type="SUPFAM" id="SSF57959">
    <property type="entry name" value="Leucine zipper domain"/>
    <property type="match status" value="1"/>
</dbReference>
<feature type="compositionally biased region" description="Polar residues" evidence="7">
    <location>
        <begin position="781"/>
        <end position="791"/>
    </location>
</feature>
<feature type="compositionally biased region" description="Polar residues" evidence="7">
    <location>
        <begin position="421"/>
        <end position="433"/>
    </location>
</feature>
<dbReference type="PROSITE" id="PS50217">
    <property type="entry name" value="BZIP"/>
    <property type="match status" value="1"/>
</dbReference>
<feature type="domain" description="BZIP" evidence="8">
    <location>
        <begin position="295"/>
        <end position="358"/>
    </location>
</feature>
<feature type="compositionally biased region" description="Acidic residues" evidence="7">
    <location>
        <begin position="213"/>
        <end position="226"/>
    </location>
</feature>
<keyword evidence="5" id="KW-0804">Transcription</keyword>
<feature type="region of interest" description="Disordered" evidence="7">
    <location>
        <begin position="1"/>
        <end position="29"/>
    </location>
</feature>
<dbReference type="GO" id="GO:0005634">
    <property type="term" value="C:nucleus"/>
    <property type="evidence" value="ECO:0007669"/>
    <property type="project" value="UniProtKB-SubCell"/>
</dbReference>
<evidence type="ECO:0000256" key="7">
    <source>
        <dbReference type="SAM" id="MobiDB-lite"/>
    </source>
</evidence>
<dbReference type="Proteomes" id="UP000193467">
    <property type="component" value="Unassembled WGS sequence"/>
</dbReference>
<keyword evidence="4" id="KW-0238">DNA-binding</keyword>
<organism evidence="9 10">
    <name type="scientific">Leucosporidium creatinivorum</name>
    <dbReference type="NCBI Taxonomy" id="106004"/>
    <lineage>
        <taxon>Eukaryota</taxon>
        <taxon>Fungi</taxon>
        <taxon>Dikarya</taxon>
        <taxon>Basidiomycota</taxon>
        <taxon>Pucciniomycotina</taxon>
        <taxon>Microbotryomycetes</taxon>
        <taxon>Leucosporidiales</taxon>
        <taxon>Leucosporidium</taxon>
    </lineage>
</organism>
<dbReference type="PANTHER" id="PTHR47416">
    <property type="entry name" value="BASIC-LEUCINE ZIPPER TRANSCRIPTION FACTOR F-RELATED"/>
    <property type="match status" value="1"/>
</dbReference>
<feature type="region of interest" description="Disordered" evidence="7">
    <location>
        <begin position="55"/>
        <end position="115"/>
    </location>
</feature>
<dbReference type="Pfam" id="PF07716">
    <property type="entry name" value="bZIP_2"/>
    <property type="match status" value="1"/>
</dbReference>
<sequence>MEDFLNLDSFDSAAQPQQQQQPVLVAGQDETNGMSFTELFQHYLAPEVAKLPNQYASSLPSTSTSHPFAPENDLSPASAASSFDPTAYLPTIPGSPIGGFSPSSDNSGQRYGASMSPLSFADLDAELQGGGNDWAIDPSFFGGEAPVVTDEPQAAITPSTATSTATLPAVLPPLPLGPIVNQEQPATIPAVASTSAPVTRPHPKRHLSASVTGDDEEDDEAFDSDASDASAATSSTKRRPSAAKKQKAASGKAKTPKTSVAAFATPTLHHTSSKSTLAPVPEWTDKPDPETYKKLNSKEKRQLRNKISARNFRHRRKEHLQTLEEEISSRDTIISQLRDEVGVMRTENSDLRGEVSMLKQKWDEMMEKMTSFAVPPAIVPSTSAAGLGVNTKLAVAPVVKQEPVEEVWALDSPQPAAPESLPTNATASTSQAPVPTARRAGTRGANGIAKPNLSKDVAPGMGRRTGSWTTAGGMGGGFTSVHTTLLPEFNLSNKLISSSPSSLFSGNFNPALNHLSASQQAQLPALTSHLRAAGGLTSPPPSQESSAHHPKGTFEDFFQSNPFWLRSDNVEEYRASLYGKLAHNAAGAQAAQKLQQANGGAPAPGQHLPLPQGFRPAFFSSSSSTSAPPPPYSPRRTPSSLDLGGKEEKTASDLLAFQSPSTATANNQNNAYIATLATQTLFSRMASAFVDAFAGAPEPSGAQRKLSGEKVASVLAGTSRLQVVPNASAPLASPALEGLELSLGSLSLGGESPAPRNVELGGGSGACSFEEMRRRWRGGRKTSQQGEETSS</sequence>
<dbReference type="InParanoid" id="A0A1Y2G3Z4"/>
<evidence type="ECO:0000259" key="8">
    <source>
        <dbReference type="PROSITE" id="PS50217"/>
    </source>
</evidence>
<gene>
    <name evidence="9" type="ORF">BCR35DRAFT_300222</name>
</gene>
<feature type="compositionally biased region" description="Basic residues" evidence="7">
    <location>
        <begin position="236"/>
        <end position="247"/>
    </location>
</feature>
<dbReference type="OrthoDB" id="5571888at2759"/>
<dbReference type="GO" id="GO:0003700">
    <property type="term" value="F:DNA-binding transcription factor activity"/>
    <property type="evidence" value="ECO:0007669"/>
    <property type="project" value="InterPro"/>
</dbReference>
<reference evidence="9 10" key="1">
    <citation type="submission" date="2016-07" db="EMBL/GenBank/DDBJ databases">
        <title>Pervasive Adenine N6-methylation of Active Genes in Fungi.</title>
        <authorList>
            <consortium name="DOE Joint Genome Institute"/>
            <person name="Mondo S.J."/>
            <person name="Dannebaum R.O."/>
            <person name="Kuo R.C."/>
            <person name="Labutti K."/>
            <person name="Haridas S."/>
            <person name="Kuo A."/>
            <person name="Salamov A."/>
            <person name="Ahrendt S.R."/>
            <person name="Lipzen A."/>
            <person name="Sullivan W."/>
            <person name="Andreopoulos W.B."/>
            <person name="Clum A."/>
            <person name="Lindquist E."/>
            <person name="Daum C."/>
            <person name="Ramamoorthy G.K."/>
            <person name="Gryganskyi A."/>
            <person name="Culley D."/>
            <person name="Magnuson J.K."/>
            <person name="James T.Y."/>
            <person name="O'Malley M.A."/>
            <person name="Stajich J.E."/>
            <person name="Spatafora J.W."/>
            <person name="Visel A."/>
            <person name="Grigoriev I.V."/>
        </authorList>
    </citation>
    <scope>NUCLEOTIDE SEQUENCE [LARGE SCALE GENOMIC DNA]</scope>
    <source>
        <strain evidence="9 10">62-1032</strain>
    </source>
</reference>
<dbReference type="PROSITE" id="PS00036">
    <property type="entry name" value="BZIP_BASIC"/>
    <property type="match status" value="1"/>
</dbReference>
<evidence type="ECO:0000256" key="3">
    <source>
        <dbReference type="ARBA" id="ARBA00023015"/>
    </source>
</evidence>
<keyword evidence="3" id="KW-0805">Transcription regulation</keyword>
<evidence type="ECO:0000313" key="9">
    <source>
        <dbReference type="EMBL" id="ORY89760.1"/>
    </source>
</evidence>
<evidence type="ECO:0000256" key="5">
    <source>
        <dbReference type="ARBA" id="ARBA00023163"/>
    </source>
</evidence>
<feature type="compositionally biased region" description="Low complexity" evidence="7">
    <location>
        <begin position="90"/>
        <end position="104"/>
    </location>
</feature>
<feature type="compositionally biased region" description="Polar residues" evidence="7">
    <location>
        <begin position="55"/>
        <end position="66"/>
    </location>
</feature>
<dbReference type="AlphaFoldDB" id="A0A1Y2G3Z4"/>
<dbReference type="PANTHER" id="PTHR47416:SF8">
    <property type="entry name" value="BASIC-LEUCINE ZIPPER TRANSCRIPTION FACTOR E-RELATED"/>
    <property type="match status" value="1"/>
</dbReference>
<evidence type="ECO:0000313" key="10">
    <source>
        <dbReference type="Proteomes" id="UP000193467"/>
    </source>
</evidence>
<keyword evidence="6" id="KW-0539">Nucleus</keyword>
<feature type="region of interest" description="Disordered" evidence="7">
    <location>
        <begin position="166"/>
        <end position="290"/>
    </location>
</feature>
<dbReference type="Gene3D" id="1.20.5.170">
    <property type="match status" value="1"/>
</dbReference>
<feature type="region of interest" description="Disordered" evidence="7">
    <location>
        <begin position="772"/>
        <end position="791"/>
    </location>
</feature>
<feature type="region of interest" description="Disordered" evidence="7">
    <location>
        <begin position="412"/>
        <end position="461"/>
    </location>
</feature>
<accession>A0A1Y2G3Z4</accession>
<comment type="subcellular location">
    <subcellularLocation>
        <location evidence="1">Nucleus</location>
    </subcellularLocation>
</comment>
<dbReference type="STRING" id="106004.A0A1Y2G3Z4"/>
<proteinExistence type="inferred from homology"/>
<keyword evidence="10" id="KW-1185">Reference proteome</keyword>